<name>A0A699ILW8_TANCI</name>
<proteinExistence type="predicted"/>
<dbReference type="InterPro" id="IPR053134">
    <property type="entry name" value="RNA-dir_DNA_polymerase"/>
</dbReference>
<dbReference type="Gene3D" id="3.30.70.270">
    <property type="match status" value="1"/>
</dbReference>
<dbReference type="CDD" id="cd01647">
    <property type="entry name" value="RT_LTR"/>
    <property type="match status" value="1"/>
</dbReference>
<dbReference type="Gene3D" id="3.10.10.10">
    <property type="entry name" value="HIV Type 1 Reverse Transcriptase, subunit A, domain 1"/>
    <property type="match status" value="1"/>
</dbReference>
<dbReference type="AlphaFoldDB" id="A0A699ILW8"/>
<dbReference type="SUPFAM" id="SSF56672">
    <property type="entry name" value="DNA/RNA polymerases"/>
    <property type="match status" value="1"/>
</dbReference>
<feature type="compositionally biased region" description="Gly residues" evidence="1">
    <location>
        <begin position="288"/>
        <end position="306"/>
    </location>
</feature>
<dbReference type="PANTHER" id="PTHR24559">
    <property type="entry name" value="TRANSPOSON TY3-I GAG-POL POLYPROTEIN"/>
    <property type="match status" value="1"/>
</dbReference>
<reference evidence="3" key="1">
    <citation type="journal article" date="2019" name="Sci. Rep.">
        <title>Draft genome of Tanacetum cinerariifolium, the natural source of mosquito coil.</title>
        <authorList>
            <person name="Yamashiro T."/>
            <person name="Shiraishi A."/>
            <person name="Satake H."/>
            <person name="Nakayama K."/>
        </authorList>
    </citation>
    <scope>NUCLEOTIDE SEQUENCE</scope>
</reference>
<feature type="region of interest" description="Disordered" evidence="1">
    <location>
        <begin position="271"/>
        <end position="313"/>
    </location>
</feature>
<feature type="domain" description="Reverse transcriptase" evidence="2">
    <location>
        <begin position="537"/>
        <end position="663"/>
    </location>
</feature>
<feature type="region of interest" description="Disordered" evidence="1">
    <location>
        <begin position="53"/>
        <end position="120"/>
    </location>
</feature>
<organism evidence="3">
    <name type="scientific">Tanacetum cinerariifolium</name>
    <name type="common">Dalmatian daisy</name>
    <name type="synonym">Chrysanthemum cinerariifolium</name>
    <dbReference type="NCBI Taxonomy" id="118510"/>
    <lineage>
        <taxon>Eukaryota</taxon>
        <taxon>Viridiplantae</taxon>
        <taxon>Streptophyta</taxon>
        <taxon>Embryophyta</taxon>
        <taxon>Tracheophyta</taxon>
        <taxon>Spermatophyta</taxon>
        <taxon>Magnoliopsida</taxon>
        <taxon>eudicotyledons</taxon>
        <taxon>Gunneridae</taxon>
        <taxon>Pentapetalae</taxon>
        <taxon>asterids</taxon>
        <taxon>campanulids</taxon>
        <taxon>Asterales</taxon>
        <taxon>Asteraceae</taxon>
        <taxon>Asteroideae</taxon>
        <taxon>Anthemideae</taxon>
        <taxon>Anthemidinae</taxon>
        <taxon>Tanacetum</taxon>
    </lineage>
</organism>
<dbReference type="InterPro" id="IPR043128">
    <property type="entry name" value="Rev_trsase/Diguanyl_cyclase"/>
</dbReference>
<sequence length="688" mass="76714">MILAPGHPIPYDQPYRCHPNGPLHMLTAGKKVRLLPTHRLTVRYSVDYSSSDIFTSDDSSRDSPSDSSSETSSNSFSDTLSDSSSGHSSLDHSSPSPSGMGSSHQSRYPTTSAPISLPIPGALSPTRANLLPPPKMIRSFDFAMNLKDCLDESSESLVEIDECIAYTDALRGEAIDARVVVETVAQEEVKTSAKGPVEVRVDRATHPAVSDDIPELAQEEGAIEEGSGAPDYSDELAEYCYVREDQAKMTRKAVNELIARRVAEALETHDAARNLDPLVEGGDEQGDENGGNSNGNGNGNGGGNGYGNHNMNPRGFMPVSRECSYQDFLKCQPLNFNGIEGVVGLTRWFEKMETMLHISNCPQKYQVKYATCTLLNSALTWNQNHSNKTRNKTKNKNWSKEAMAKAYVIREGGANPDSDVVMDTSYVVEIIDERISETNIILRGCTLGLLGHPFDIDLMPKELGSFDVIVGMDGWQSTTCRSKLKLSIISYKSEEKRHEDVPIGREFLEVFPEDLPGLPPARQVEFQIDLVPGVAPKDGSFRMCIDYRELNKLTVKNRYPLSRIDDLFDQLQGSRVYSKIDLRSGYHQLRVHKEDIPKTAFRTRYGHYEFHVMLYGLTNASTVFMDLMNRVRKLYLDRFVIIFIDDILIYSKSKKEHKGHLNEGIHIDPGKIESVKDWASPKTPTEIC</sequence>
<dbReference type="InterPro" id="IPR043502">
    <property type="entry name" value="DNA/RNA_pol_sf"/>
</dbReference>
<dbReference type="PANTHER" id="PTHR24559:SF427">
    <property type="entry name" value="RNA-DIRECTED DNA POLYMERASE"/>
    <property type="match status" value="1"/>
</dbReference>
<dbReference type="InterPro" id="IPR000477">
    <property type="entry name" value="RT_dom"/>
</dbReference>
<evidence type="ECO:0000313" key="3">
    <source>
        <dbReference type="EMBL" id="GEZ74777.1"/>
    </source>
</evidence>
<evidence type="ECO:0000256" key="1">
    <source>
        <dbReference type="SAM" id="MobiDB-lite"/>
    </source>
</evidence>
<comment type="caution">
    <text evidence="3">The sequence shown here is derived from an EMBL/GenBank/DDBJ whole genome shotgun (WGS) entry which is preliminary data.</text>
</comment>
<dbReference type="EMBL" id="BKCJ010318280">
    <property type="protein sequence ID" value="GEZ74777.1"/>
    <property type="molecule type" value="Genomic_DNA"/>
</dbReference>
<evidence type="ECO:0000259" key="2">
    <source>
        <dbReference type="Pfam" id="PF00078"/>
    </source>
</evidence>
<protein>
    <recommendedName>
        <fullName evidence="2">Reverse transcriptase domain-containing protein</fullName>
    </recommendedName>
</protein>
<feature type="compositionally biased region" description="Low complexity" evidence="1">
    <location>
        <begin position="65"/>
        <end position="106"/>
    </location>
</feature>
<accession>A0A699ILW8</accession>
<dbReference type="Pfam" id="PF00078">
    <property type="entry name" value="RVT_1"/>
    <property type="match status" value="1"/>
</dbReference>
<gene>
    <name evidence="3" type="ORF">Tci_546750</name>
</gene>